<dbReference type="EMBL" id="CP030750">
    <property type="protein sequence ID" value="AXA26060.1"/>
    <property type="molecule type" value="Genomic_DNA"/>
</dbReference>
<evidence type="ECO:0000313" key="4">
    <source>
        <dbReference type="Proteomes" id="UP000251617"/>
    </source>
</evidence>
<keyword evidence="1" id="KW-0997">Cell inner membrane</keyword>
<feature type="domain" description="Glycosyltransferase 2-like" evidence="2">
    <location>
        <begin position="583"/>
        <end position="761"/>
    </location>
</feature>
<proteinExistence type="predicted"/>
<keyword evidence="1" id="KW-1003">Cell membrane</keyword>
<dbReference type="AlphaFoldDB" id="A0AAD0PFN3"/>
<gene>
    <name evidence="3" type="ORF">C1S65_18800</name>
</gene>
<dbReference type="Proteomes" id="UP000251617">
    <property type="component" value="Chromosome"/>
</dbReference>
<dbReference type="SUPFAM" id="SSF53448">
    <property type="entry name" value="Nucleotide-diphospho-sugar transferases"/>
    <property type="match status" value="1"/>
</dbReference>
<reference evidence="3 4" key="1">
    <citation type="submission" date="2018-06" db="EMBL/GenBank/DDBJ databases">
        <title>The genome of Pseudomonas putida NX-1, a lignin degrader.</title>
        <authorList>
            <person name="Xu Z."/>
        </authorList>
    </citation>
    <scope>NUCLEOTIDE SEQUENCE [LARGE SCALE GENOMIC DNA]</scope>
    <source>
        <strain evidence="3 4">NX-1</strain>
    </source>
</reference>
<keyword evidence="1" id="KW-0472">Membrane</keyword>
<dbReference type="Pfam" id="PF00535">
    <property type="entry name" value="Glycos_transf_2"/>
    <property type="match status" value="1"/>
</dbReference>
<dbReference type="SUPFAM" id="SSF53756">
    <property type="entry name" value="UDP-Glycosyltransferase/glycogen phosphorylase"/>
    <property type="match status" value="1"/>
</dbReference>
<organism evidence="3 4">
    <name type="scientific">Pseudomonas putida</name>
    <name type="common">Arthrobacter siderocapsulatus</name>
    <dbReference type="NCBI Taxonomy" id="303"/>
    <lineage>
        <taxon>Bacteria</taxon>
        <taxon>Pseudomonadati</taxon>
        <taxon>Pseudomonadota</taxon>
        <taxon>Gammaproteobacteria</taxon>
        <taxon>Pseudomonadales</taxon>
        <taxon>Pseudomonadaceae</taxon>
        <taxon>Pseudomonas</taxon>
    </lineage>
</organism>
<dbReference type="PANTHER" id="PTHR43179">
    <property type="entry name" value="RHAMNOSYLTRANSFERASE WBBL"/>
    <property type="match status" value="1"/>
</dbReference>
<accession>A0AAD0PFN3</accession>
<evidence type="ECO:0000313" key="3">
    <source>
        <dbReference type="EMBL" id="AXA26060.1"/>
    </source>
</evidence>
<dbReference type="RefSeq" id="WP_112898867.1">
    <property type="nucleotide sequence ID" value="NZ_CP030750.1"/>
</dbReference>
<evidence type="ECO:0000256" key="1">
    <source>
        <dbReference type="ARBA" id="ARBA00022519"/>
    </source>
</evidence>
<dbReference type="PANTHER" id="PTHR43179:SF7">
    <property type="entry name" value="RHAMNOSYLTRANSFERASE WBBL"/>
    <property type="match status" value="1"/>
</dbReference>
<evidence type="ECO:0000259" key="2">
    <source>
        <dbReference type="Pfam" id="PF00535"/>
    </source>
</evidence>
<dbReference type="Gene3D" id="3.90.550.10">
    <property type="entry name" value="Spore Coat Polysaccharide Biosynthesis Protein SpsA, Chain A"/>
    <property type="match status" value="1"/>
</dbReference>
<dbReference type="InterPro" id="IPR029044">
    <property type="entry name" value="Nucleotide-diphossugar_trans"/>
</dbReference>
<dbReference type="InterPro" id="IPR001173">
    <property type="entry name" value="Glyco_trans_2-like"/>
</dbReference>
<name>A0AAD0PFN3_PSEPU</name>
<protein>
    <submittedName>
        <fullName evidence="3">Glycosyltransferase</fullName>
    </submittedName>
</protein>
<sequence length="1176" mass="128418">MSTAAQLDALSLEQALTRLRLMFTKPGHPYYLLAPAYRDTSSGIVSMHYLCHMLNLNGREAYIYGTDVVNPDLKTPLFDPAVARRHLAEGKVPIAVYPEVVSGNPLECPVVARYMLNFESFISGKSMNAAATDLIFYYAERLAEARGDVNVDLLCLPTIDIELFAAGAADCAREGAYLYQNRHPLEMIDYDQLPAGIRLLSVANALSLVELAEVLRHAEVLYTYEWSMTCVIAVLCGCPVLFMPGHGVDQQVLENSFFGCVGFAMADQPHALEQARATVGDGLQRYVQRTASFWQQLDTFIAKTQDAAVREAAGNRHGMLDWLRQRYPLPAQVQRLQQALSGPQAPKLAVLVRDHGDRQALLQTLESLDRGLYRQLQVHVLGECDPQRVGVQWHACDPREPVAMMNTLLSDSASDWYLLVEAGETIVASGLLELAVRLLDAADDCQAVYADEGLRREGGEIDLALRPDLNLDLLLAMPGSLSRHWIYRREALAAGFASDCGRAFELGLQLSLLLERGLSSVMHVAEPLLIGNGGPLAACADEQRVIEHHLRLRGYERAQVFALDDVPGGYRIDYGHAHVASVSIMVPLRGQLVDFQRCLETLLTHTAHEQFEVLLIEAGSEDPALLEWLDMVGQIGDGRFQVLRYMPGQPWAALCNAAAQEARGDYLVWLDGRAAVLDGNWLPALLNHAQRPEVGAVGGKLLAGDGTVRQAGLLLGIDGSVGPAFAGLPAQSAGYMARLALEQNFAAVGGECLMLRRELFHEAGGFDASELLAPWADVDLCLKLHQAGYLNVWTPHARLLLDAPRDALANEEQHDALYARWLPRLAHDPAYNGNFSLRAGQGFVLQSNDLSWRPLLGKVPRVLACIAEQDEQALSRLIHPLGALCENASLDGAATVGLLSAVELERFAPTSVILQRPLDDAGLLTLRRLSAFSRALKVVVLDRYPELAQFESGEDLLQRLQAALMHADRVLVSTPALAERLQGLHHDIRVLESALPVGWGRLKGERRAGDLPRLGWIAGKGDEMLEQVVPALSGEVEWVVLGECPGSLKPFVSELHAAVEPGHLGEALAALNLDLALVPMADSMENACSGDMRVLQHAACGHPVICSRVPGFAAGDALPLSRAGNQPDEWLQAIRLHLSDRDASAALGDALQAAVRGQWLLEGTRLESWRRAWLPD</sequence>